<dbReference type="RefSeq" id="WP_234808776.1">
    <property type="nucleotide sequence ID" value="NZ_AP022609.1"/>
</dbReference>
<dbReference type="AlphaFoldDB" id="A0A7I7X2I6"/>
<accession>A0A7I7X2I6</accession>
<keyword evidence="2" id="KW-1185">Reference proteome</keyword>
<evidence type="ECO:0000313" key="2">
    <source>
        <dbReference type="Proteomes" id="UP000467260"/>
    </source>
</evidence>
<sequence>MTADESAQAEILLEDAELEIRQRIPDLDEKVTNGGLDESIVVRVESTAVKRVIQNPEGYTSETDGDYTYQLNYELASGELQITNREWGLLGVGSALFSIHLRVPTPFERFRADPRFAFPL</sequence>
<organism evidence="1 2">
    <name type="scientific">Mycolicibacter hiberniae</name>
    <dbReference type="NCBI Taxonomy" id="29314"/>
    <lineage>
        <taxon>Bacteria</taxon>
        <taxon>Bacillati</taxon>
        <taxon>Actinomycetota</taxon>
        <taxon>Actinomycetes</taxon>
        <taxon>Mycobacteriales</taxon>
        <taxon>Mycobacteriaceae</taxon>
        <taxon>Mycolicibacter</taxon>
    </lineage>
</organism>
<reference evidence="1 2" key="1">
    <citation type="journal article" date="2019" name="Emerg. Microbes Infect.">
        <title>Comprehensive subspecies identification of 175 nontuberculous mycobacteria species based on 7547 genomic profiles.</title>
        <authorList>
            <person name="Matsumoto Y."/>
            <person name="Kinjo T."/>
            <person name="Motooka D."/>
            <person name="Nabeya D."/>
            <person name="Jung N."/>
            <person name="Uechi K."/>
            <person name="Horii T."/>
            <person name="Iida T."/>
            <person name="Fujita J."/>
            <person name="Nakamura S."/>
        </authorList>
    </citation>
    <scope>NUCLEOTIDE SEQUENCE [LARGE SCALE GENOMIC DNA]</scope>
    <source>
        <strain evidence="1 2">JCM 13571</strain>
    </source>
</reference>
<dbReference type="Pfam" id="PF09355">
    <property type="entry name" value="Phage_Gp19"/>
    <property type="match status" value="1"/>
</dbReference>
<dbReference type="Proteomes" id="UP000467260">
    <property type="component" value="Chromosome"/>
</dbReference>
<dbReference type="EMBL" id="AP022609">
    <property type="protein sequence ID" value="BBZ23906.1"/>
    <property type="molecule type" value="Genomic_DNA"/>
</dbReference>
<protein>
    <submittedName>
        <fullName evidence="1">Uncharacterized protein</fullName>
    </submittedName>
</protein>
<proteinExistence type="predicted"/>
<gene>
    <name evidence="1" type="ORF">MHIB_23240</name>
</gene>
<dbReference type="InterPro" id="IPR018963">
    <property type="entry name" value="Mycophage_D29_Gp19"/>
</dbReference>
<name>A0A7I7X2I6_9MYCO</name>
<evidence type="ECO:0000313" key="1">
    <source>
        <dbReference type="EMBL" id="BBZ23906.1"/>
    </source>
</evidence>
<dbReference type="KEGG" id="mhib:MHIB_23240"/>